<protein>
    <submittedName>
        <fullName evidence="1">Uncharacterized protein</fullName>
    </submittedName>
</protein>
<keyword evidence="2" id="KW-1185">Reference proteome</keyword>
<reference evidence="1" key="1">
    <citation type="journal article" date="2022" name="bioRxiv">
        <title>Sequencing and chromosome-scale assembly of the giantPleurodeles waltlgenome.</title>
        <authorList>
            <person name="Brown T."/>
            <person name="Elewa A."/>
            <person name="Iarovenko S."/>
            <person name="Subramanian E."/>
            <person name="Araus A.J."/>
            <person name="Petzold A."/>
            <person name="Susuki M."/>
            <person name="Suzuki K.-i.T."/>
            <person name="Hayashi T."/>
            <person name="Toyoda A."/>
            <person name="Oliveira C."/>
            <person name="Osipova E."/>
            <person name="Leigh N.D."/>
            <person name="Simon A."/>
            <person name="Yun M.H."/>
        </authorList>
    </citation>
    <scope>NUCLEOTIDE SEQUENCE</scope>
    <source>
        <strain evidence="1">20211129_DDA</strain>
        <tissue evidence="1">Liver</tissue>
    </source>
</reference>
<gene>
    <name evidence="1" type="ORF">NDU88_003695</name>
</gene>
<evidence type="ECO:0000313" key="2">
    <source>
        <dbReference type="Proteomes" id="UP001066276"/>
    </source>
</evidence>
<dbReference type="Proteomes" id="UP001066276">
    <property type="component" value="Chromosome 2_2"/>
</dbReference>
<dbReference type="EMBL" id="JANPWB010000004">
    <property type="protein sequence ID" value="KAJ1194406.1"/>
    <property type="molecule type" value="Genomic_DNA"/>
</dbReference>
<dbReference type="AlphaFoldDB" id="A0AAV7V0S3"/>
<organism evidence="1 2">
    <name type="scientific">Pleurodeles waltl</name>
    <name type="common">Iberian ribbed newt</name>
    <dbReference type="NCBI Taxonomy" id="8319"/>
    <lineage>
        <taxon>Eukaryota</taxon>
        <taxon>Metazoa</taxon>
        <taxon>Chordata</taxon>
        <taxon>Craniata</taxon>
        <taxon>Vertebrata</taxon>
        <taxon>Euteleostomi</taxon>
        <taxon>Amphibia</taxon>
        <taxon>Batrachia</taxon>
        <taxon>Caudata</taxon>
        <taxon>Salamandroidea</taxon>
        <taxon>Salamandridae</taxon>
        <taxon>Pleurodelinae</taxon>
        <taxon>Pleurodeles</taxon>
    </lineage>
</organism>
<name>A0AAV7V0S3_PLEWA</name>
<sequence length="70" mass="8099">MLTVKLARHSPPKMENRGPEIEKTQEYATETVHSTENQIEQMQESENFIESLYVVSHLGAKPLMKHAKNY</sequence>
<evidence type="ECO:0000313" key="1">
    <source>
        <dbReference type="EMBL" id="KAJ1194406.1"/>
    </source>
</evidence>
<proteinExistence type="predicted"/>
<accession>A0AAV7V0S3</accession>
<comment type="caution">
    <text evidence="1">The sequence shown here is derived from an EMBL/GenBank/DDBJ whole genome shotgun (WGS) entry which is preliminary data.</text>
</comment>